<evidence type="ECO:0000313" key="8">
    <source>
        <dbReference type="EMBL" id="SDN40369.1"/>
    </source>
</evidence>
<dbReference type="GO" id="GO:0006260">
    <property type="term" value="P:DNA replication"/>
    <property type="evidence" value="ECO:0007669"/>
    <property type="project" value="UniProtKB-UniRule"/>
</dbReference>
<feature type="domain" description="AAA+ ATPase" evidence="6">
    <location>
        <begin position="48"/>
        <end position="215"/>
    </location>
</feature>
<dbReference type="SUPFAM" id="SSF46785">
    <property type="entry name" value="Winged helix' DNA-binding domain"/>
    <property type="match status" value="1"/>
</dbReference>
<dbReference type="InterPro" id="IPR003593">
    <property type="entry name" value="AAA+_ATPase"/>
</dbReference>
<evidence type="ECO:0000259" key="7">
    <source>
        <dbReference type="SMART" id="SM01074"/>
    </source>
</evidence>
<organism evidence="8 9">
    <name type="scientific">Haloarchaeobius iranensis</name>
    <dbReference type="NCBI Taxonomy" id="996166"/>
    <lineage>
        <taxon>Archaea</taxon>
        <taxon>Methanobacteriati</taxon>
        <taxon>Methanobacteriota</taxon>
        <taxon>Stenosarchaea group</taxon>
        <taxon>Halobacteria</taxon>
        <taxon>Halobacteriales</taxon>
        <taxon>Halorubellaceae</taxon>
        <taxon>Haloarchaeobius</taxon>
    </lineage>
</organism>
<evidence type="ECO:0000256" key="5">
    <source>
        <dbReference type="HAMAP-Rule" id="MF_01407"/>
    </source>
</evidence>
<dbReference type="SMART" id="SM00382">
    <property type="entry name" value="AAA"/>
    <property type="match status" value="1"/>
</dbReference>
<feature type="domain" description="Cdc6 C-terminal" evidence="7">
    <location>
        <begin position="301"/>
        <end position="384"/>
    </location>
</feature>
<dbReference type="GO" id="GO:0005524">
    <property type="term" value="F:ATP binding"/>
    <property type="evidence" value="ECO:0007669"/>
    <property type="project" value="UniProtKB-UniRule"/>
</dbReference>
<dbReference type="InterPro" id="IPR055237">
    <property type="entry name" value="Cdc6_lid"/>
</dbReference>
<dbReference type="CDD" id="cd08768">
    <property type="entry name" value="Cdc6_C"/>
    <property type="match status" value="1"/>
</dbReference>
<dbReference type="InterPro" id="IPR015163">
    <property type="entry name" value="Cdc6_C"/>
</dbReference>
<dbReference type="RefSeq" id="WP_089736287.1">
    <property type="nucleotide sequence ID" value="NZ_FNIA01000033.1"/>
</dbReference>
<dbReference type="PANTHER" id="PTHR10763:SF22">
    <property type="entry name" value="ORC1-TYPE DNA REPLICATION PROTEIN"/>
    <property type="match status" value="1"/>
</dbReference>
<dbReference type="FunFam" id="1.10.8.60:FF:000073">
    <property type="entry name" value="ORC1-type DNA replication protein"/>
    <property type="match status" value="1"/>
</dbReference>
<comment type="similarity">
    <text evidence="1 5">Belongs to the CDC6/cdc18 family.</text>
</comment>
<proteinExistence type="inferred from homology"/>
<dbReference type="Gene3D" id="3.40.50.300">
    <property type="entry name" value="P-loop containing nucleotide triphosphate hydrolases"/>
    <property type="match status" value="1"/>
</dbReference>
<evidence type="ECO:0000259" key="6">
    <source>
        <dbReference type="SMART" id="SM00382"/>
    </source>
</evidence>
<evidence type="ECO:0000256" key="2">
    <source>
        <dbReference type="ARBA" id="ARBA00022705"/>
    </source>
</evidence>
<dbReference type="Pfam" id="PF13401">
    <property type="entry name" value="AAA_22"/>
    <property type="match status" value="1"/>
</dbReference>
<evidence type="ECO:0000256" key="4">
    <source>
        <dbReference type="ARBA" id="ARBA00022840"/>
    </source>
</evidence>
<dbReference type="EMBL" id="FNIA01000033">
    <property type="protein sequence ID" value="SDN40369.1"/>
    <property type="molecule type" value="Genomic_DNA"/>
</dbReference>
<feature type="binding site" evidence="5">
    <location>
        <position position="206"/>
    </location>
    <ligand>
        <name>ATP</name>
        <dbReference type="ChEBI" id="CHEBI:30616"/>
    </ligand>
</feature>
<keyword evidence="4 5" id="KW-0067">ATP-binding</keyword>
<dbReference type="Proteomes" id="UP000199370">
    <property type="component" value="Unassembled WGS sequence"/>
</dbReference>
<sequence>MGLFEPDTDIYRDRDALREDYQPTEIIGRDDELNRYISALQPVINGDQPNNIFLYGKAGVGKSACTRYLLDELKQDATRHDVTLSTIFTNCEDLNTSYQVSVELVNELRPPDDQINTTGYPQHRVNEMLWEELDSLGGTVIIVLDEVDHLRNDSILYQIPRARANGNLDDAKVGIIGISNDFKFRDTLSSKVQSSLCEKELQFPAYDAEELRAILRQRADTAFYDDVVSQDVLALCAAFGAQDAGDARQSLDLLMEAGDLAAEENVEELTEYHVREARSRMEESRVKDGIIGLTDQGKLVLYALLMTEQAGKTPTRARELQARYELVCDRYGVSPLVPRRMRDHLNELAMLGIANSNERNEGEAGGRYYEYELATDRELLLDALSDTVDNVGDPERLKQQFQRS</sequence>
<dbReference type="AlphaFoldDB" id="A0A1H0B413"/>
<evidence type="ECO:0000313" key="9">
    <source>
        <dbReference type="Proteomes" id="UP000199370"/>
    </source>
</evidence>
<dbReference type="InterPro" id="IPR036388">
    <property type="entry name" value="WH-like_DNA-bd_sf"/>
</dbReference>
<dbReference type="Gene3D" id="1.10.8.60">
    <property type="match status" value="1"/>
</dbReference>
<keyword evidence="2 5" id="KW-0235">DNA replication</keyword>
<evidence type="ECO:0000256" key="1">
    <source>
        <dbReference type="ARBA" id="ARBA00006184"/>
    </source>
</evidence>
<dbReference type="Pfam" id="PF09079">
    <property type="entry name" value="WHD_Cdc6"/>
    <property type="match status" value="1"/>
</dbReference>
<gene>
    <name evidence="8" type="ORF">SAMN05192554_13321</name>
</gene>
<dbReference type="InterPro" id="IPR014277">
    <property type="entry name" value="Orc1/Cdc6_arc"/>
</dbReference>
<dbReference type="OrthoDB" id="195574at2157"/>
<dbReference type="GO" id="GO:0016887">
    <property type="term" value="F:ATP hydrolysis activity"/>
    <property type="evidence" value="ECO:0007669"/>
    <property type="project" value="InterPro"/>
</dbReference>
<evidence type="ECO:0000256" key="3">
    <source>
        <dbReference type="ARBA" id="ARBA00022741"/>
    </source>
</evidence>
<dbReference type="HAMAP" id="MF_01407">
    <property type="entry name" value="ORC1_type_DNA_replic_protein"/>
    <property type="match status" value="1"/>
</dbReference>
<feature type="binding site" evidence="5">
    <location>
        <begin position="60"/>
        <end position="64"/>
    </location>
    <ligand>
        <name>ATP</name>
        <dbReference type="ChEBI" id="CHEBI:30616"/>
    </ligand>
</feature>
<dbReference type="PANTHER" id="PTHR10763">
    <property type="entry name" value="CELL DIVISION CONTROL PROTEIN 6-RELATED"/>
    <property type="match status" value="1"/>
</dbReference>
<dbReference type="InterPro" id="IPR036390">
    <property type="entry name" value="WH_DNA-bd_sf"/>
</dbReference>
<dbReference type="STRING" id="996166.SAMN05192554_13321"/>
<dbReference type="SMART" id="SM01074">
    <property type="entry name" value="Cdc6_C"/>
    <property type="match status" value="1"/>
</dbReference>
<dbReference type="SUPFAM" id="SSF52540">
    <property type="entry name" value="P-loop containing nucleoside triphosphate hydrolases"/>
    <property type="match status" value="1"/>
</dbReference>
<dbReference type="InterPro" id="IPR050311">
    <property type="entry name" value="ORC1/CDC6"/>
</dbReference>
<dbReference type="NCBIfam" id="TIGR02928">
    <property type="entry name" value="orc1/cdc6 family replication initiation protein"/>
    <property type="match status" value="1"/>
</dbReference>
<feature type="binding site" evidence="5">
    <location>
        <position position="218"/>
    </location>
    <ligand>
        <name>ATP</name>
        <dbReference type="ChEBI" id="CHEBI:30616"/>
    </ligand>
</feature>
<protein>
    <recommendedName>
        <fullName evidence="5">ORC1-type DNA replication protein</fullName>
    </recommendedName>
</protein>
<dbReference type="InterPro" id="IPR027417">
    <property type="entry name" value="P-loop_NTPase"/>
</dbReference>
<name>A0A1H0B413_9EURY</name>
<comment type="function">
    <text evidence="5">Involved in regulation of DNA replication.</text>
</comment>
<reference evidence="8 9" key="1">
    <citation type="submission" date="2016-10" db="EMBL/GenBank/DDBJ databases">
        <authorList>
            <person name="de Groot N.N."/>
        </authorList>
    </citation>
    <scope>NUCLEOTIDE SEQUENCE [LARGE SCALE GENOMIC DNA]</scope>
    <source>
        <strain evidence="9">EB21,IBRC-M 10013,KCTC 4048</strain>
    </source>
</reference>
<keyword evidence="3 5" id="KW-0547">Nucleotide-binding</keyword>
<accession>A0A1H0B413</accession>
<dbReference type="InterPro" id="IPR049945">
    <property type="entry name" value="AAA_22"/>
</dbReference>
<keyword evidence="9" id="KW-1185">Reference proteome</keyword>
<dbReference type="Gene3D" id="1.10.10.10">
    <property type="entry name" value="Winged helix-like DNA-binding domain superfamily/Winged helix DNA-binding domain"/>
    <property type="match status" value="1"/>
</dbReference>
<dbReference type="Pfam" id="PF22703">
    <property type="entry name" value="Cdc6_lid"/>
    <property type="match status" value="1"/>
</dbReference>